<proteinExistence type="predicted"/>
<feature type="compositionally biased region" description="Basic and acidic residues" evidence="1">
    <location>
        <begin position="19"/>
        <end position="29"/>
    </location>
</feature>
<evidence type="ECO:0000313" key="3">
    <source>
        <dbReference type="Proteomes" id="UP000779233"/>
    </source>
</evidence>
<accession>A0A8S4HA00</accession>
<feature type="compositionally biased region" description="Basic and acidic residues" evidence="1">
    <location>
        <begin position="38"/>
        <end position="47"/>
    </location>
</feature>
<evidence type="ECO:0000313" key="2">
    <source>
        <dbReference type="EMBL" id="CAG9475696.1"/>
    </source>
</evidence>
<evidence type="ECO:0000256" key="1">
    <source>
        <dbReference type="SAM" id="MobiDB-lite"/>
    </source>
</evidence>
<sequence length="91" mass="10462">MCALVRGYGPAWGRPNWRRSQEEVEEPRRGGGAKKRWRSQEEVEEPRSGGGAKKWWRNKEVVEEPRSGGGVPLRSVKIVKAYREMVKDNVL</sequence>
<organism evidence="2 3">
    <name type="scientific">Plasmodium vivax</name>
    <name type="common">malaria parasite P. vivax</name>
    <dbReference type="NCBI Taxonomy" id="5855"/>
    <lineage>
        <taxon>Eukaryota</taxon>
        <taxon>Sar</taxon>
        <taxon>Alveolata</taxon>
        <taxon>Apicomplexa</taxon>
        <taxon>Aconoidasida</taxon>
        <taxon>Haemosporida</taxon>
        <taxon>Plasmodiidae</taxon>
        <taxon>Plasmodium</taxon>
        <taxon>Plasmodium (Plasmodium)</taxon>
    </lineage>
</organism>
<protein>
    <submittedName>
        <fullName evidence="2">(malaria parasite P. vivax) hypothetical protein</fullName>
    </submittedName>
</protein>
<dbReference type="EMBL" id="CAJZCX010000006">
    <property type="protein sequence ID" value="CAG9475696.1"/>
    <property type="molecule type" value="Genomic_DNA"/>
</dbReference>
<comment type="caution">
    <text evidence="2">The sequence shown here is derived from an EMBL/GenBank/DDBJ whole genome shotgun (WGS) entry which is preliminary data.</text>
</comment>
<gene>
    <name evidence="2" type="ORF">PVW1_130024300</name>
</gene>
<dbReference type="Proteomes" id="UP000779233">
    <property type="component" value="Unassembled WGS sequence"/>
</dbReference>
<reference evidence="2" key="1">
    <citation type="submission" date="2021-09" db="EMBL/GenBank/DDBJ databases">
        <authorList>
            <consortium name="Pathogen Informatics"/>
        </authorList>
    </citation>
    <scope>NUCLEOTIDE SEQUENCE</scope>
    <source>
        <strain evidence="2">PvW1</strain>
    </source>
</reference>
<dbReference type="AlphaFoldDB" id="A0A8S4HA00"/>
<name>A0A8S4HA00_PLAVI</name>
<feature type="compositionally biased region" description="Basic and acidic residues" evidence="1">
    <location>
        <begin position="57"/>
        <end position="66"/>
    </location>
</feature>
<feature type="region of interest" description="Disordered" evidence="1">
    <location>
        <begin position="1"/>
        <end position="70"/>
    </location>
</feature>